<dbReference type="EMBL" id="OX465081">
    <property type="protein sequence ID" value="CAI9285444.1"/>
    <property type="molecule type" value="Genomic_DNA"/>
</dbReference>
<keyword evidence="4 7" id="KW-1133">Transmembrane helix</keyword>
<feature type="transmembrane region" description="Helical" evidence="7">
    <location>
        <begin position="251"/>
        <end position="272"/>
    </location>
</feature>
<evidence type="ECO:0000256" key="4">
    <source>
        <dbReference type="ARBA" id="ARBA00022989"/>
    </source>
</evidence>
<dbReference type="GO" id="GO:0016020">
    <property type="term" value="C:membrane"/>
    <property type="evidence" value="ECO:0007669"/>
    <property type="project" value="UniProtKB-SubCell"/>
</dbReference>
<dbReference type="InterPro" id="IPR036259">
    <property type="entry name" value="MFS_trans_sf"/>
</dbReference>
<protein>
    <recommendedName>
        <fullName evidence="8">Major facilitator superfamily (MFS) profile domain-containing protein</fullName>
    </recommendedName>
</protein>
<feature type="transmembrane region" description="Helical" evidence="7">
    <location>
        <begin position="284"/>
        <end position="305"/>
    </location>
</feature>
<evidence type="ECO:0000259" key="8">
    <source>
        <dbReference type="PROSITE" id="PS50850"/>
    </source>
</evidence>
<evidence type="ECO:0000313" key="10">
    <source>
        <dbReference type="Proteomes" id="UP001177003"/>
    </source>
</evidence>
<keyword evidence="2" id="KW-0813">Transport</keyword>
<organism evidence="9 10">
    <name type="scientific">Lactuca saligna</name>
    <name type="common">Willowleaf lettuce</name>
    <dbReference type="NCBI Taxonomy" id="75948"/>
    <lineage>
        <taxon>Eukaryota</taxon>
        <taxon>Viridiplantae</taxon>
        <taxon>Streptophyta</taxon>
        <taxon>Embryophyta</taxon>
        <taxon>Tracheophyta</taxon>
        <taxon>Spermatophyta</taxon>
        <taxon>Magnoliopsida</taxon>
        <taxon>eudicotyledons</taxon>
        <taxon>Gunneridae</taxon>
        <taxon>Pentapetalae</taxon>
        <taxon>asterids</taxon>
        <taxon>campanulids</taxon>
        <taxon>Asterales</taxon>
        <taxon>Asteraceae</taxon>
        <taxon>Cichorioideae</taxon>
        <taxon>Cichorieae</taxon>
        <taxon>Lactucinae</taxon>
        <taxon>Lactuca</taxon>
    </lineage>
</organism>
<dbReference type="Gene3D" id="1.20.1250.20">
    <property type="entry name" value="MFS general substrate transporter like domains"/>
    <property type="match status" value="1"/>
</dbReference>
<dbReference type="PANTHER" id="PTHR23511:SF5">
    <property type="entry name" value="MAJOR FACILITATOR-TYPE TRANSPORTER HXNZ-RELATED"/>
    <property type="match status" value="1"/>
</dbReference>
<keyword evidence="10" id="KW-1185">Reference proteome</keyword>
<dbReference type="InterPro" id="IPR020846">
    <property type="entry name" value="MFS_dom"/>
</dbReference>
<evidence type="ECO:0000313" key="9">
    <source>
        <dbReference type="EMBL" id="CAI9285444.1"/>
    </source>
</evidence>
<keyword evidence="5 7" id="KW-0472">Membrane</keyword>
<evidence type="ECO:0000256" key="3">
    <source>
        <dbReference type="ARBA" id="ARBA00022692"/>
    </source>
</evidence>
<evidence type="ECO:0000256" key="1">
    <source>
        <dbReference type="ARBA" id="ARBA00004141"/>
    </source>
</evidence>
<keyword evidence="3 7" id="KW-0812">Transmembrane</keyword>
<feature type="transmembrane region" description="Helical" evidence="7">
    <location>
        <begin position="158"/>
        <end position="185"/>
    </location>
</feature>
<proteinExistence type="inferred from homology"/>
<dbReference type="PANTHER" id="PTHR23511">
    <property type="entry name" value="SYNAPTIC VESICLE GLYCOPROTEIN 2"/>
    <property type="match status" value="1"/>
</dbReference>
<comment type="similarity">
    <text evidence="6">Belongs to the major facilitator superfamily. Phosphate:H(+) symporter (TC 2.A.1.9) family.</text>
</comment>
<feature type="transmembrane region" description="Helical" evidence="7">
    <location>
        <begin position="227"/>
        <end position="245"/>
    </location>
</feature>
<dbReference type="InterPro" id="IPR005829">
    <property type="entry name" value="Sugar_transporter_CS"/>
</dbReference>
<name>A0AA36E6T9_LACSI</name>
<feature type="transmembrane region" description="Helical" evidence="7">
    <location>
        <begin position="517"/>
        <end position="540"/>
    </location>
</feature>
<accession>A0AA36E6T9</accession>
<feature type="domain" description="Major facilitator superfamily (MFS) profile" evidence="8">
    <location>
        <begin position="160"/>
        <end position="606"/>
    </location>
</feature>
<evidence type="ECO:0000256" key="7">
    <source>
        <dbReference type="SAM" id="Phobius"/>
    </source>
</evidence>
<sequence>MRAKTARAIESENTGGFTLQLQTNFNGVNGVNRTTSDDGGDTTFNESFNTHLSKKSKLRNVGHFVLLLFLPLDPPLTRLNTYHLLLENSYASHYERQWRWRWVSTRKGVEEQEDYDGGESFRIFYVNRTTSNTKMGDVGFSYTLDEALSAIGFGKFQFIVLAYSGLGWVAEAMEMMLLSFVGPAIQPEWGLSSSQESLISTVAFAGMLIGAYSWGVVSDSYGRKKGFLGSAIITSGAGFLSAFAPNYISLLILRFFVGIGLGCGHVFTSWFLEFVPIPNRGAWMVVFSTFWTVGTIMEAALAWWIMPNYGWRLLLGLSAVPSLLALVFYPLVPESPRYLSTQGRLTEACYILTKGAQLNKKELPEGLLVSDHVNKIETDDELSESSLLLSSIRNKTSDSQRRSSSVFMLFSPKLIRTTVLLWFLYFGNTFSYYGIILLTSQLSIGQSECEQPTLLAENIQDSSLYVNVFITSLAELPGLGIAALILDRVGRKISMEIMTVAGFILLLPLVLHQNAILTTIFLFGARMFISANFIVVCIYAPEVYPTSLRATGVGIATAIGRIGGMVCPLIAVGMSSNCHQTLPVILFEVTILLSGLCVVLLPFETKGRELVDVIDLPVQNVQVD</sequence>
<dbReference type="InterPro" id="IPR005828">
    <property type="entry name" value="MFS_sugar_transport-like"/>
</dbReference>
<feature type="transmembrane region" description="Helical" evidence="7">
    <location>
        <begin position="311"/>
        <end position="332"/>
    </location>
</feature>
<evidence type="ECO:0000256" key="2">
    <source>
        <dbReference type="ARBA" id="ARBA00022448"/>
    </source>
</evidence>
<feature type="transmembrane region" description="Helical" evidence="7">
    <location>
        <begin position="197"/>
        <end position="215"/>
    </location>
</feature>
<feature type="transmembrane region" description="Helical" evidence="7">
    <location>
        <begin position="552"/>
        <end position="572"/>
    </location>
</feature>
<dbReference type="FunFam" id="1.20.1250.20:FF:000232">
    <property type="entry name" value="Organic cation/carnitine transporter 7"/>
    <property type="match status" value="1"/>
</dbReference>
<feature type="transmembrane region" description="Helical" evidence="7">
    <location>
        <begin position="584"/>
        <end position="603"/>
    </location>
</feature>
<reference evidence="9" key="1">
    <citation type="submission" date="2023-04" db="EMBL/GenBank/DDBJ databases">
        <authorList>
            <person name="Vijverberg K."/>
            <person name="Xiong W."/>
            <person name="Schranz E."/>
        </authorList>
    </citation>
    <scope>NUCLEOTIDE SEQUENCE</scope>
</reference>
<dbReference type="SUPFAM" id="SSF103473">
    <property type="entry name" value="MFS general substrate transporter"/>
    <property type="match status" value="1"/>
</dbReference>
<dbReference type="Proteomes" id="UP001177003">
    <property type="component" value="Chromosome 5"/>
</dbReference>
<dbReference type="PROSITE" id="PS50850">
    <property type="entry name" value="MFS"/>
    <property type="match status" value="1"/>
</dbReference>
<feature type="transmembrane region" description="Helical" evidence="7">
    <location>
        <begin position="419"/>
        <end position="444"/>
    </location>
</feature>
<gene>
    <name evidence="9" type="ORF">LSALG_LOCUS24909</name>
</gene>
<comment type="subcellular location">
    <subcellularLocation>
        <location evidence="1">Membrane</location>
        <topology evidence="1">Multi-pass membrane protein</topology>
    </subcellularLocation>
</comment>
<feature type="transmembrane region" description="Helical" evidence="7">
    <location>
        <begin position="464"/>
        <end position="486"/>
    </location>
</feature>
<dbReference type="Pfam" id="PF00083">
    <property type="entry name" value="Sugar_tr"/>
    <property type="match status" value="1"/>
</dbReference>
<evidence type="ECO:0000256" key="6">
    <source>
        <dbReference type="ARBA" id="ARBA00044504"/>
    </source>
</evidence>
<dbReference type="PROSITE" id="PS00216">
    <property type="entry name" value="SUGAR_TRANSPORT_1"/>
    <property type="match status" value="1"/>
</dbReference>
<dbReference type="GO" id="GO:0022857">
    <property type="term" value="F:transmembrane transporter activity"/>
    <property type="evidence" value="ECO:0007669"/>
    <property type="project" value="InterPro"/>
</dbReference>
<dbReference type="AlphaFoldDB" id="A0AA36E6T9"/>
<evidence type="ECO:0000256" key="5">
    <source>
        <dbReference type="ARBA" id="ARBA00023136"/>
    </source>
</evidence>
<feature type="transmembrane region" description="Helical" evidence="7">
    <location>
        <begin position="493"/>
        <end position="511"/>
    </location>
</feature>